<dbReference type="AlphaFoldDB" id="A0A1E3WH87"/>
<organism evidence="1 2">
    <name type="scientific">Vibrio scophthalmi</name>
    <dbReference type="NCBI Taxonomy" id="45658"/>
    <lineage>
        <taxon>Bacteria</taxon>
        <taxon>Pseudomonadati</taxon>
        <taxon>Pseudomonadota</taxon>
        <taxon>Gammaproteobacteria</taxon>
        <taxon>Vibrionales</taxon>
        <taxon>Vibrionaceae</taxon>
        <taxon>Vibrio</taxon>
    </lineage>
</organism>
<comment type="caution">
    <text evidence="1">The sequence shown here is derived from an EMBL/GenBank/DDBJ whole genome shotgun (WGS) entry which is preliminary data.</text>
</comment>
<proteinExistence type="predicted"/>
<dbReference type="Proteomes" id="UP000095131">
    <property type="component" value="Unassembled WGS sequence"/>
</dbReference>
<dbReference type="RefSeq" id="WP_069448130.1">
    <property type="nucleotide sequence ID" value="NZ_MDCJ01000007.1"/>
</dbReference>
<dbReference type="PATRIC" id="fig|45658.8.peg.4298"/>
<dbReference type="OrthoDB" id="5877262at2"/>
<evidence type="ECO:0000313" key="1">
    <source>
        <dbReference type="EMBL" id="ODS05173.1"/>
    </source>
</evidence>
<reference evidence="1 2" key="1">
    <citation type="submission" date="2016-08" db="EMBL/GenBank/DDBJ databases">
        <title>Genome sequencing of Vibrio scophthalmi strain FP3289, an isolated from Paralichthys olivaceus.</title>
        <authorList>
            <person name="Han H.-J."/>
        </authorList>
    </citation>
    <scope>NUCLEOTIDE SEQUENCE [LARGE SCALE GENOMIC DNA]</scope>
    <source>
        <strain evidence="1 2">FP3289</strain>
    </source>
</reference>
<gene>
    <name evidence="1" type="ORF">VSF3289_04314</name>
</gene>
<name>A0A1E3WH87_9VIBR</name>
<evidence type="ECO:0000313" key="2">
    <source>
        <dbReference type="Proteomes" id="UP000095131"/>
    </source>
</evidence>
<accession>A0A1E3WH87</accession>
<sequence>MVASTFVNALKKREQALTTLGHKIGPLAVSMVQQNMDGPFKANTPLTKQLKNNGAKPLKDTGDTRASINYQSQGDNTVVGTIKPHAKLINDGGTLKPKHSQKLAIPVNKQVKQRVNAWGVKKTLRQLESKGWKIFFRPKAIMGRAPPGAKPFGLKIKSKHNKSARKRKDGTYSESAKGVFYVLFYRSSGIKVPKREFMKLNETQEKTLTRIIERVLEDKT</sequence>
<dbReference type="EMBL" id="MDCJ01000007">
    <property type="protein sequence ID" value="ODS05173.1"/>
    <property type="molecule type" value="Genomic_DNA"/>
</dbReference>
<protein>
    <submittedName>
        <fullName evidence="1">Uncharacterized protein</fullName>
    </submittedName>
</protein>